<gene>
    <name evidence="1" type="ORF">NIES267_75100</name>
</gene>
<keyword evidence="1" id="KW-0614">Plasmid</keyword>
<organism evidence="1 2">
    <name type="scientific">Calothrix parasitica NIES-267</name>
    <dbReference type="NCBI Taxonomy" id="1973488"/>
    <lineage>
        <taxon>Bacteria</taxon>
        <taxon>Bacillati</taxon>
        <taxon>Cyanobacteriota</taxon>
        <taxon>Cyanophyceae</taxon>
        <taxon>Nostocales</taxon>
        <taxon>Calotrichaceae</taxon>
        <taxon>Calothrix</taxon>
    </lineage>
</organism>
<dbReference type="Proteomes" id="UP000218418">
    <property type="component" value="Plasmid plasmid4"/>
</dbReference>
<dbReference type="EMBL" id="AP018231">
    <property type="protein sequence ID" value="BAY87968.1"/>
    <property type="molecule type" value="Genomic_DNA"/>
</dbReference>
<geneLocation type="plasmid" evidence="2">
    <name>Plasmid4 dna</name>
</geneLocation>
<name>A0A1Z4M3L0_9CYAN</name>
<protein>
    <submittedName>
        <fullName evidence="1">Uncharacterized protein</fullName>
    </submittedName>
</protein>
<evidence type="ECO:0000313" key="1">
    <source>
        <dbReference type="EMBL" id="BAY87968.1"/>
    </source>
</evidence>
<evidence type="ECO:0000313" key="2">
    <source>
        <dbReference type="Proteomes" id="UP000218418"/>
    </source>
</evidence>
<sequence length="53" mass="6478">MNKSKENFTVTNIKYHRQLELWTVYIECGHGNIEVDCWKERKENVLYCDVTLW</sequence>
<reference evidence="1 2" key="1">
    <citation type="submission" date="2017-06" db="EMBL/GenBank/DDBJ databases">
        <title>Genome sequencing of cyanobaciteial culture collection at National Institute for Environmental Studies (NIES).</title>
        <authorList>
            <person name="Hirose Y."/>
            <person name="Shimura Y."/>
            <person name="Fujisawa T."/>
            <person name="Nakamura Y."/>
            <person name="Kawachi M."/>
        </authorList>
    </citation>
    <scope>NUCLEOTIDE SEQUENCE [LARGE SCALE GENOMIC DNA]</scope>
    <source>
        <strain evidence="1 2">NIES-267</strain>
        <plasmid evidence="2">Plasmid4 dna</plasmid>
    </source>
</reference>
<proteinExistence type="predicted"/>
<dbReference type="AlphaFoldDB" id="A0A1Z4M3L0"/>
<accession>A0A1Z4M3L0</accession>
<keyword evidence="2" id="KW-1185">Reference proteome</keyword>